<sequence length="204" mass="23653">MSFVTVLKVFFKIPNSKSTTLNPIELLAVFIDFLLEIYNGIRHRISDHKDSFESCQMELKFFITFLGDKPTSLDENKNVLTDIEAVANDVGNWTRDNLLEGLALAEILGKVEQVKEKIKEQCMAASWKILTPKTRVVSLFLFYSLLDDLNLLMIQKYETSIDVKDQIRTIREELKLLRFFFEDMEVQQHPELEGFLIPTRDIGT</sequence>
<gene>
    <name evidence="1" type="ORF">Fot_07015</name>
</gene>
<dbReference type="EMBL" id="JBFOLJ010000002">
    <property type="protein sequence ID" value="KAL2553396.1"/>
    <property type="molecule type" value="Genomic_DNA"/>
</dbReference>
<evidence type="ECO:0000313" key="2">
    <source>
        <dbReference type="Proteomes" id="UP001604277"/>
    </source>
</evidence>
<reference evidence="2" key="1">
    <citation type="submission" date="2024-07" db="EMBL/GenBank/DDBJ databases">
        <title>Two chromosome-level genome assemblies of Korean endemic species Abeliophyllum distichum and Forsythia ovata (Oleaceae).</title>
        <authorList>
            <person name="Jang H."/>
        </authorList>
    </citation>
    <scope>NUCLEOTIDE SEQUENCE [LARGE SCALE GENOMIC DNA]</scope>
</reference>
<comment type="caution">
    <text evidence="1">The sequence shown here is derived from an EMBL/GenBank/DDBJ whole genome shotgun (WGS) entry which is preliminary data.</text>
</comment>
<name>A0ABD1WUM3_9LAMI</name>
<organism evidence="1 2">
    <name type="scientific">Forsythia ovata</name>
    <dbReference type="NCBI Taxonomy" id="205694"/>
    <lineage>
        <taxon>Eukaryota</taxon>
        <taxon>Viridiplantae</taxon>
        <taxon>Streptophyta</taxon>
        <taxon>Embryophyta</taxon>
        <taxon>Tracheophyta</taxon>
        <taxon>Spermatophyta</taxon>
        <taxon>Magnoliopsida</taxon>
        <taxon>eudicotyledons</taxon>
        <taxon>Gunneridae</taxon>
        <taxon>Pentapetalae</taxon>
        <taxon>asterids</taxon>
        <taxon>lamiids</taxon>
        <taxon>Lamiales</taxon>
        <taxon>Oleaceae</taxon>
        <taxon>Forsythieae</taxon>
        <taxon>Forsythia</taxon>
    </lineage>
</organism>
<protein>
    <submittedName>
        <fullName evidence="1">Late blight resistance protein-like protein R1A-3</fullName>
    </submittedName>
</protein>
<dbReference type="Proteomes" id="UP001604277">
    <property type="component" value="Unassembled WGS sequence"/>
</dbReference>
<proteinExistence type="predicted"/>
<accession>A0ABD1WUM3</accession>
<keyword evidence="2" id="KW-1185">Reference proteome</keyword>
<evidence type="ECO:0000313" key="1">
    <source>
        <dbReference type="EMBL" id="KAL2553396.1"/>
    </source>
</evidence>
<dbReference type="AlphaFoldDB" id="A0ABD1WUM3"/>